<keyword evidence="2" id="KW-1185">Reference proteome</keyword>
<proteinExistence type="predicted"/>
<dbReference type="Proteomes" id="UP001138500">
    <property type="component" value="Unassembled WGS sequence"/>
</dbReference>
<dbReference type="AlphaFoldDB" id="A0A9W7SMH6"/>
<reference evidence="1 2" key="1">
    <citation type="journal article" date="2018" name="IMA Fungus">
        <title>IMA Genome-F 10: Nine draft genome sequences of Claviceps purpurea s.lat., including C. arundinis, C. humidiphila, and C. cf. spartinae, pseudomolecules for the pitch canker pathogen Fusarium circinatum, draft genome of Davidsoniella eucalypti, Grosmannia galeiformis, Quambalaria eucalypti, and Teratosphaeria destructans.</title>
        <authorList>
            <person name="Wingfield B.D."/>
            <person name="Liu M."/>
            <person name="Nguyen H.D."/>
            <person name="Lane F.A."/>
            <person name="Morgan S.W."/>
            <person name="De Vos L."/>
            <person name="Wilken P.M."/>
            <person name="Duong T.A."/>
            <person name="Aylward J."/>
            <person name="Coetzee M.P."/>
            <person name="Dadej K."/>
            <person name="De Beer Z.W."/>
            <person name="Findlay W."/>
            <person name="Havenga M."/>
            <person name="Kolarik M."/>
            <person name="Menzies J.G."/>
            <person name="Naidoo K."/>
            <person name="Pochopski O."/>
            <person name="Shoukouhi P."/>
            <person name="Santana Q.C."/>
            <person name="Seifert K.A."/>
            <person name="Soal N."/>
            <person name="Steenkamp E.T."/>
            <person name="Tatham C.T."/>
            <person name="van der Nest M.A."/>
            <person name="Wingfield M.J."/>
        </authorList>
    </citation>
    <scope>NUCLEOTIDE SEQUENCE [LARGE SCALE GENOMIC DNA]</scope>
    <source>
        <strain evidence="1">CMW44962</strain>
    </source>
</reference>
<name>A0A9W7SMH6_9PEZI</name>
<dbReference type="EMBL" id="RIBY02002134">
    <property type="protein sequence ID" value="KAH9824623.1"/>
    <property type="molecule type" value="Genomic_DNA"/>
</dbReference>
<sequence>MLSNLFALETIRRVCESKSNYYESLRVQQGSYISSMSIHPFAILVFPTDEKAQEQQKYLTKTFTQTTITVSLQHAGLQYGTLMAAWEANKISANNLKIILLHDPDQLAIQDHIDRGVCAMIKKREQTQPVKRIATISNLPRLYTSDRDHNKFERLFHNVKFEITQTRQYMLHCGIQEAWMGEHHGNLG</sequence>
<protein>
    <submittedName>
        <fullName evidence="1">Uncharacterized protein</fullName>
    </submittedName>
</protein>
<evidence type="ECO:0000313" key="2">
    <source>
        <dbReference type="Proteomes" id="UP001138500"/>
    </source>
</evidence>
<evidence type="ECO:0000313" key="1">
    <source>
        <dbReference type="EMBL" id="KAH9824623.1"/>
    </source>
</evidence>
<organism evidence="1 2">
    <name type="scientific">Teratosphaeria destructans</name>
    <dbReference type="NCBI Taxonomy" id="418781"/>
    <lineage>
        <taxon>Eukaryota</taxon>
        <taxon>Fungi</taxon>
        <taxon>Dikarya</taxon>
        <taxon>Ascomycota</taxon>
        <taxon>Pezizomycotina</taxon>
        <taxon>Dothideomycetes</taxon>
        <taxon>Dothideomycetidae</taxon>
        <taxon>Mycosphaerellales</taxon>
        <taxon>Teratosphaeriaceae</taxon>
        <taxon>Teratosphaeria</taxon>
    </lineage>
</organism>
<accession>A0A9W7SMH6</accession>
<comment type="caution">
    <text evidence="1">The sequence shown here is derived from an EMBL/GenBank/DDBJ whole genome shotgun (WGS) entry which is preliminary data.</text>
</comment>
<reference evidence="1 2" key="2">
    <citation type="journal article" date="2021" name="Curr. Genet.">
        <title>Genetic response to nitrogen starvation in the aggressive Eucalyptus foliar pathogen Teratosphaeria destructans.</title>
        <authorList>
            <person name="Havenga M."/>
            <person name="Wingfield B.D."/>
            <person name="Wingfield M.J."/>
            <person name="Dreyer L.L."/>
            <person name="Roets F."/>
            <person name="Aylward J."/>
        </authorList>
    </citation>
    <scope>NUCLEOTIDE SEQUENCE [LARGE SCALE GENOMIC DNA]</scope>
    <source>
        <strain evidence="1">CMW44962</strain>
    </source>
</reference>
<gene>
    <name evidence="1" type="ORF">Tdes44962_MAKER04305</name>
</gene>